<keyword evidence="2" id="KW-1003">Cell membrane</keyword>
<dbReference type="InterPro" id="IPR003598">
    <property type="entry name" value="Ig_sub2"/>
</dbReference>
<proteinExistence type="predicted"/>
<accession>A0A653CYA6</accession>
<protein>
    <recommendedName>
        <fullName evidence="11">Ig-like domain-containing protein</fullName>
    </recommendedName>
</protein>
<feature type="transmembrane region" description="Helical" evidence="10">
    <location>
        <begin position="45"/>
        <end position="66"/>
    </location>
</feature>
<keyword evidence="3" id="KW-0732">Signal</keyword>
<evidence type="ECO:0000313" key="13">
    <source>
        <dbReference type="Proteomes" id="UP000410492"/>
    </source>
</evidence>
<name>A0A653CYA6_CALMS</name>
<dbReference type="InterPro" id="IPR013783">
    <property type="entry name" value="Ig-like_fold"/>
</dbReference>
<dbReference type="SMART" id="SM00409">
    <property type="entry name" value="IG"/>
    <property type="match status" value="3"/>
</dbReference>
<reference evidence="12 13" key="1">
    <citation type="submission" date="2019-01" db="EMBL/GenBank/DDBJ databases">
        <authorList>
            <person name="Sayadi A."/>
        </authorList>
    </citation>
    <scope>NUCLEOTIDE SEQUENCE [LARGE SCALE GENOMIC DNA]</scope>
</reference>
<feature type="domain" description="Ig-like" evidence="11">
    <location>
        <begin position="267"/>
        <end position="360"/>
    </location>
</feature>
<dbReference type="InterPro" id="IPR036179">
    <property type="entry name" value="Ig-like_dom_sf"/>
</dbReference>
<evidence type="ECO:0000256" key="8">
    <source>
        <dbReference type="ARBA" id="ARBA00023319"/>
    </source>
</evidence>
<dbReference type="PROSITE" id="PS50835">
    <property type="entry name" value="IG_LIKE"/>
    <property type="match status" value="3"/>
</dbReference>
<dbReference type="PANTHER" id="PTHR12231:SF253">
    <property type="entry name" value="DPR-INTERACTING PROTEIN ETA, ISOFORM B-RELATED"/>
    <property type="match status" value="1"/>
</dbReference>
<dbReference type="GO" id="GO:0005886">
    <property type="term" value="C:plasma membrane"/>
    <property type="evidence" value="ECO:0007669"/>
    <property type="project" value="UniProtKB-SubCell"/>
</dbReference>
<dbReference type="Proteomes" id="UP000410492">
    <property type="component" value="Unassembled WGS sequence"/>
</dbReference>
<evidence type="ECO:0000256" key="2">
    <source>
        <dbReference type="ARBA" id="ARBA00022475"/>
    </source>
</evidence>
<evidence type="ECO:0000256" key="10">
    <source>
        <dbReference type="SAM" id="Phobius"/>
    </source>
</evidence>
<comment type="subcellular location">
    <subcellularLocation>
        <location evidence="1">Cell membrane</location>
    </subcellularLocation>
</comment>
<dbReference type="SUPFAM" id="SSF48726">
    <property type="entry name" value="Immunoglobulin"/>
    <property type="match status" value="3"/>
</dbReference>
<evidence type="ECO:0000256" key="3">
    <source>
        <dbReference type="ARBA" id="ARBA00022729"/>
    </source>
</evidence>
<dbReference type="SMART" id="SM00408">
    <property type="entry name" value="IGc2"/>
    <property type="match status" value="3"/>
</dbReference>
<keyword evidence="8" id="KW-0393">Immunoglobulin domain</keyword>
<keyword evidence="4" id="KW-0677">Repeat</keyword>
<evidence type="ECO:0000256" key="7">
    <source>
        <dbReference type="ARBA" id="ARBA00023180"/>
    </source>
</evidence>
<dbReference type="EMBL" id="CAACVG010009162">
    <property type="protein sequence ID" value="VEN52287.1"/>
    <property type="molecule type" value="Genomic_DNA"/>
</dbReference>
<sequence length="448" mass="49611">MGPSRGLAATRTATVTTSSTSTRHASVPRCASISSASYRPPHHQVLLLLVLLLIVSLSTGGVDAIIELPSFRKAVSNVTSALGREAVLDCAVDNLSPYKVAWLKVDTQTILTIHNHVITKNSRIGVSHSEQNVWHLHIKDVRESDEGWYMCQINTDPMKSQTGYLNVVVPPDILDYPTSADMVVDEGSNVSLKCIAKGSPEPSIIWKREDGELIRFSNGTEVSSATGPILNITNVKRDHMGPYLCIASNGVPPSVSKRIKLVVQFSPSVWIQYQLIGAYDGQQVTLECFSQAFPKSVNYWAKDNGDIIPHSTKYVPEIIEDGYKLHMKLKIRSLGAEDYGIYKCVSKNSLGDMEGSINVYNPNKFLQSGKRQQGYEDNIVAGSSKKVQEAHPKRYPNDTSRRISLEHEDIDLQSYYSDACCGHDDTSRLLHHFLPVLLVIILNNILHI</sequence>
<keyword evidence="13" id="KW-1185">Reference proteome</keyword>
<dbReference type="Gene3D" id="2.60.40.10">
    <property type="entry name" value="Immunoglobulins"/>
    <property type="match status" value="3"/>
</dbReference>
<dbReference type="Pfam" id="PF07679">
    <property type="entry name" value="I-set"/>
    <property type="match status" value="1"/>
</dbReference>
<evidence type="ECO:0000256" key="9">
    <source>
        <dbReference type="SAM" id="MobiDB-lite"/>
    </source>
</evidence>
<evidence type="ECO:0000256" key="5">
    <source>
        <dbReference type="ARBA" id="ARBA00023136"/>
    </source>
</evidence>
<dbReference type="PANTHER" id="PTHR12231">
    <property type="entry name" value="CTX-RELATED TYPE I TRANSMEMBRANE PROTEIN"/>
    <property type="match status" value="1"/>
</dbReference>
<dbReference type="GO" id="GO:0043005">
    <property type="term" value="C:neuron projection"/>
    <property type="evidence" value="ECO:0007669"/>
    <property type="project" value="TreeGrafter"/>
</dbReference>
<dbReference type="OrthoDB" id="10012075at2759"/>
<dbReference type="AlphaFoldDB" id="A0A653CYA6"/>
<dbReference type="FunFam" id="2.60.40.10:FF:000328">
    <property type="entry name" value="CLUMA_CG000981, isoform A"/>
    <property type="match status" value="1"/>
</dbReference>
<organism evidence="12 13">
    <name type="scientific">Callosobruchus maculatus</name>
    <name type="common">Southern cowpea weevil</name>
    <name type="synonym">Pulse bruchid</name>
    <dbReference type="NCBI Taxonomy" id="64391"/>
    <lineage>
        <taxon>Eukaryota</taxon>
        <taxon>Metazoa</taxon>
        <taxon>Ecdysozoa</taxon>
        <taxon>Arthropoda</taxon>
        <taxon>Hexapoda</taxon>
        <taxon>Insecta</taxon>
        <taxon>Pterygota</taxon>
        <taxon>Neoptera</taxon>
        <taxon>Endopterygota</taxon>
        <taxon>Coleoptera</taxon>
        <taxon>Polyphaga</taxon>
        <taxon>Cucujiformia</taxon>
        <taxon>Chrysomeloidea</taxon>
        <taxon>Chrysomelidae</taxon>
        <taxon>Bruchinae</taxon>
        <taxon>Bruchini</taxon>
        <taxon>Callosobruchus</taxon>
    </lineage>
</organism>
<evidence type="ECO:0000256" key="1">
    <source>
        <dbReference type="ARBA" id="ARBA00004236"/>
    </source>
</evidence>
<evidence type="ECO:0000313" key="12">
    <source>
        <dbReference type="EMBL" id="VEN52287.1"/>
    </source>
</evidence>
<keyword evidence="10" id="KW-0812">Transmembrane</keyword>
<keyword evidence="10" id="KW-1133">Transmembrane helix</keyword>
<dbReference type="InterPro" id="IPR003599">
    <property type="entry name" value="Ig_sub"/>
</dbReference>
<evidence type="ECO:0000256" key="4">
    <source>
        <dbReference type="ARBA" id="ARBA00022737"/>
    </source>
</evidence>
<keyword evidence="5 10" id="KW-0472">Membrane</keyword>
<feature type="compositionally biased region" description="Low complexity" evidence="9">
    <location>
        <begin position="8"/>
        <end position="21"/>
    </location>
</feature>
<feature type="domain" description="Ig-like" evidence="11">
    <location>
        <begin position="69"/>
        <end position="166"/>
    </location>
</feature>
<keyword evidence="6" id="KW-1015">Disulfide bond</keyword>
<feature type="domain" description="Ig-like" evidence="11">
    <location>
        <begin position="171"/>
        <end position="256"/>
    </location>
</feature>
<dbReference type="InterPro" id="IPR013098">
    <property type="entry name" value="Ig_I-set"/>
</dbReference>
<evidence type="ECO:0000256" key="6">
    <source>
        <dbReference type="ARBA" id="ARBA00023157"/>
    </source>
</evidence>
<dbReference type="InterPro" id="IPR007110">
    <property type="entry name" value="Ig-like_dom"/>
</dbReference>
<dbReference type="InterPro" id="IPR051170">
    <property type="entry name" value="Neural/epithelial_adhesion"/>
</dbReference>
<feature type="region of interest" description="Disordered" evidence="9">
    <location>
        <begin position="1"/>
        <end position="21"/>
    </location>
</feature>
<keyword evidence="7" id="KW-0325">Glycoprotein</keyword>
<dbReference type="Pfam" id="PF13927">
    <property type="entry name" value="Ig_3"/>
    <property type="match status" value="2"/>
</dbReference>
<evidence type="ECO:0000259" key="11">
    <source>
        <dbReference type="PROSITE" id="PS50835"/>
    </source>
</evidence>
<gene>
    <name evidence="12" type="ORF">CALMAC_LOCUS12477</name>
</gene>